<comment type="caution">
    <text evidence="1">The sequence shown here is derived from an EMBL/GenBank/DDBJ whole genome shotgun (WGS) entry which is preliminary data.</text>
</comment>
<name>A0A3L6Q3A1_PANMI</name>
<dbReference type="InterPro" id="IPR008709">
    <property type="entry name" value="Neurochondrin"/>
</dbReference>
<dbReference type="PANTHER" id="PTHR13109:SF7">
    <property type="entry name" value="NEUROCHONDRIN"/>
    <property type="match status" value="1"/>
</dbReference>
<dbReference type="STRING" id="4540.A0A3L6Q3A1"/>
<keyword evidence="2" id="KW-1185">Reference proteome</keyword>
<evidence type="ECO:0000313" key="2">
    <source>
        <dbReference type="Proteomes" id="UP000275267"/>
    </source>
</evidence>
<dbReference type="PANTHER" id="PTHR13109">
    <property type="entry name" value="NEUROCHONDRIN"/>
    <property type="match status" value="1"/>
</dbReference>
<reference evidence="2" key="1">
    <citation type="journal article" date="2019" name="Nat. Commun.">
        <title>The genome of broomcorn millet.</title>
        <authorList>
            <person name="Zou C."/>
            <person name="Miki D."/>
            <person name="Li D."/>
            <person name="Tang Q."/>
            <person name="Xiao L."/>
            <person name="Rajput S."/>
            <person name="Deng P."/>
            <person name="Jia W."/>
            <person name="Huang R."/>
            <person name="Zhang M."/>
            <person name="Sun Y."/>
            <person name="Hu J."/>
            <person name="Fu X."/>
            <person name="Schnable P.S."/>
            <person name="Li F."/>
            <person name="Zhang H."/>
            <person name="Feng B."/>
            <person name="Zhu X."/>
            <person name="Liu R."/>
            <person name="Schnable J.C."/>
            <person name="Zhu J.-K."/>
            <person name="Zhang H."/>
        </authorList>
    </citation>
    <scope>NUCLEOTIDE SEQUENCE [LARGE SCALE GENOMIC DNA]</scope>
</reference>
<accession>A0A3L6Q3A1</accession>
<dbReference type="OrthoDB" id="742397at2759"/>
<dbReference type="EMBL" id="PQIB02000014">
    <property type="protein sequence ID" value="RLM70004.1"/>
    <property type="molecule type" value="Genomic_DNA"/>
</dbReference>
<dbReference type="Pfam" id="PF05536">
    <property type="entry name" value="Neurochondrin"/>
    <property type="match status" value="1"/>
</dbReference>
<dbReference type="AlphaFoldDB" id="A0A3L6Q3A1"/>
<evidence type="ECO:0000313" key="1">
    <source>
        <dbReference type="EMBL" id="RLM70004.1"/>
    </source>
</evidence>
<proteinExistence type="predicted"/>
<organism evidence="1 2">
    <name type="scientific">Panicum miliaceum</name>
    <name type="common">Proso millet</name>
    <name type="synonym">Broomcorn millet</name>
    <dbReference type="NCBI Taxonomy" id="4540"/>
    <lineage>
        <taxon>Eukaryota</taxon>
        <taxon>Viridiplantae</taxon>
        <taxon>Streptophyta</taxon>
        <taxon>Embryophyta</taxon>
        <taxon>Tracheophyta</taxon>
        <taxon>Spermatophyta</taxon>
        <taxon>Magnoliopsida</taxon>
        <taxon>Liliopsida</taxon>
        <taxon>Poales</taxon>
        <taxon>Poaceae</taxon>
        <taxon>PACMAD clade</taxon>
        <taxon>Panicoideae</taxon>
        <taxon>Panicodae</taxon>
        <taxon>Paniceae</taxon>
        <taxon>Panicinae</taxon>
        <taxon>Panicum</taxon>
        <taxon>Panicum sect. Panicum</taxon>
    </lineage>
</organism>
<dbReference type="Proteomes" id="UP000275267">
    <property type="component" value="Unassembled WGS sequence"/>
</dbReference>
<sequence length="315" mass="34165">MAASSPPLDDCLRLLHGERDEQKLAGLLVAANVYRMGDADAVRKVYDTVSPASSDASSTPVEGGKEEEWVAYLRLALTVLAGLARALEVAADEGLVSTVPLVAEVVSKSADQAITEECFELLSLIAIASEDGAYKFCEPGVIDMIYLQISSLPGGITFCCLYLLVNFISLKKSSLNQGVFKVHRTCHKLKVDNMSGEKLQGMTSMVTCLARLFAVVHAAVKFDALHMLTALLSQKESVHMLKSVSFYMTTLAMAHLLARCLKSQWYFVRFLTAYTFWAEDCCGGGGGSGPNFRDGGGVPFLAGRGRIRFLTGRIW</sequence>
<evidence type="ECO:0008006" key="3">
    <source>
        <dbReference type="Google" id="ProtNLM"/>
    </source>
</evidence>
<gene>
    <name evidence="1" type="ORF">C2845_PM17G11180</name>
</gene>
<protein>
    <recommendedName>
        <fullName evidence="3">Neurochondrin</fullName>
    </recommendedName>
</protein>